<feature type="compositionally biased region" description="Pro residues" evidence="8">
    <location>
        <begin position="102"/>
        <end position="113"/>
    </location>
</feature>
<organism evidence="10 11">
    <name type="scientific">Dioscorea zingiberensis</name>
    <dbReference type="NCBI Taxonomy" id="325984"/>
    <lineage>
        <taxon>Eukaryota</taxon>
        <taxon>Viridiplantae</taxon>
        <taxon>Streptophyta</taxon>
        <taxon>Embryophyta</taxon>
        <taxon>Tracheophyta</taxon>
        <taxon>Spermatophyta</taxon>
        <taxon>Magnoliopsida</taxon>
        <taxon>Liliopsida</taxon>
        <taxon>Dioscoreales</taxon>
        <taxon>Dioscoreaceae</taxon>
        <taxon>Dioscorea</taxon>
    </lineage>
</organism>
<comment type="similarity">
    <text evidence="1 7">Belongs to the BZR/LAT61 family.</text>
</comment>
<feature type="domain" description="BES1/BZR1 plant transcription factor N-terminal" evidence="9">
    <location>
        <begin position="4"/>
        <end position="152"/>
    </location>
</feature>
<dbReference type="InterPro" id="IPR008540">
    <property type="entry name" value="BES1_N"/>
</dbReference>
<comment type="caution">
    <text evidence="10">The sequence shown here is derived from an EMBL/GenBank/DDBJ whole genome shotgun (WGS) entry which is preliminary data.</text>
</comment>
<comment type="function">
    <text evidence="7">Functions in brassinosteroid signaling. May function as transcriptional repressor.</text>
</comment>
<feature type="region of interest" description="Disordered" evidence="8">
    <location>
        <begin position="67"/>
        <end position="133"/>
    </location>
</feature>
<dbReference type="PANTHER" id="PTHR31506">
    <property type="entry name" value="BES1/BZR1 HOMOLOG PROTEIN 3-RELATED"/>
    <property type="match status" value="1"/>
</dbReference>
<keyword evidence="2" id="KW-0341">Growth regulation</keyword>
<keyword evidence="5 7" id="KW-0238">DNA-binding</keyword>
<sequence length="433" mass="47199">MTSGGGRLPTWKERENNKRRERRRRAIAAKIFSGLRALGNYKLPKHCDNNEVLKALCAEAGWTVEPDGTTYRKGCKPPPQPPQEPMGGGLLPNISHCAAHHPSPPSSSFPSPVPSYHASPSSSSFPSPTRIDNANNPAVNPSYLLPFLRNLSSLPPLRISNSAPVTPPLSSPTASRPPKLRKPDWDRPDSSAFRYPIFAASAPASPTRARQLFYPATIPECDESDASTVDSSRWVSFQMTAPASPTFNLVNPVVPMQNVIVNPSYLLPFLRNLSSLPPLRISNSAPVTPPLSSPTASRPPKLRKPDWDRPDSSAFRYPIFAASAPASPTRARQLFYPATIPECDESDASTVDSSRWVSFQMTAPASPTFNLVNPVVPMQNVIVNANGGMPEKMRGGVEFEFENRRVKAWEGETIHEVGAEDLELTLGTGKNHG</sequence>
<evidence type="ECO:0000256" key="5">
    <source>
        <dbReference type="ARBA" id="ARBA00023125"/>
    </source>
</evidence>
<keyword evidence="4 7" id="KW-0805">Transcription regulation</keyword>
<dbReference type="GO" id="GO:0005634">
    <property type="term" value="C:nucleus"/>
    <property type="evidence" value="ECO:0007669"/>
    <property type="project" value="UniProtKB-SubCell"/>
</dbReference>
<reference evidence="10" key="1">
    <citation type="submission" date="2021-03" db="EMBL/GenBank/DDBJ databases">
        <authorList>
            <person name="Li Z."/>
            <person name="Yang C."/>
        </authorList>
    </citation>
    <scope>NUCLEOTIDE SEQUENCE</scope>
    <source>
        <strain evidence="10">Dzin_1.0</strain>
        <tissue evidence="10">Leaf</tissue>
    </source>
</reference>
<evidence type="ECO:0000256" key="2">
    <source>
        <dbReference type="ARBA" id="ARBA00022604"/>
    </source>
</evidence>
<evidence type="ECO:0000256" key="4">
    <source>
        <dbReference type="ARBA" id="ARBA00023015"/>
    </source>
</evidence>
<keyword evidence="6 7" id="KW-0804">Transcription</keyword>
<keyword evidence="3 7" id="KW-1070">Brassinosteroid signaling pathway</keyword>
<dbReference type="EMBL" id="JAGGNH010000002">
    <property type="protein sequence ID" value="KAJ0982186.1"/>
    <property type="molecule type" value="Genomic_DNA"/>
</dbReference>
<evidence type="ECO:0000256" key="8">
    <source>
        <dbReference type="SAM" id="MobiDB-lite"/>
    </source>
</evidence>
<evidence type="ECO:0000256" key="1">
    <source>
        <dbReference type="ARBA" id="ARBA00005909"/>
    </source>
</evidence>
<evidence type="ECO:0000256" key="3">
    <source>
        <dbReference type="ARBA" id="ARBA00022626"/>
    </source>
</evidence>
<name>A0A9D5HMS5_9LILI</name>
<feature type="region of interest" description="Disordered" evidence="8">
    <location>
        <begin position="1"/>
        <end position="22"/>
    </location>
</feature>
<dbReference type="Proteomes" id="UP001085076">
    <property type="component" value="Miscellaneous, Linkage group lg02"/>
</dbReference>
<dbReference type="GO" id="GO:0006351">
    <property type="term" value="P:DNA-templated transcription"/>
    <property type="evidence" value="ECO:0007669"/>
    <property type="project" value="InterPro"/>
</dbReference>
<dbReference type="PANTHER" id="PTHR31506:SF2">
    <property type="entry name" value="BES1_BZR1 HOMOLOG PROTEIN 3"/>
    <property type="match status" value="1"/>
</dbReference>
<comment type="subcellular location">
    <subcellularLocation>
        <location evidence="7">Nucleus</location>
    </subcellularLocation>
</comment>
<evidence type="ECO:0000256" key="6">
    <source>
        <dbReference type="ARBA" id="ARBA00023163"/>
    </source>
</evidence>
<protein>
    <recommendedName>
        <fullName evidence="7">Protein BZR1 homolog</fullName>
    </recommendedName>
    <alternativeName>
        <fullName evidence="7">Protein BRASSINAZOLE-RESISTANT 1 homolog</fullName>
    </alternativeName>
</protein>
<feature type="region of interest" description="Disordered" evidence="8">
    <location>
        <begin position="284"/>
        <end position="310"/>
    </location>
</feature>
<feature type="region of interest" description="Disordered" evidence="8">
    <location>
        <begin position="159"/>
        <end position="188"/>
    </location>
</feature>
<dbReference type="GO" id="GO:0003677">
    <property type="term" value="F:DNA binding"/>
    <property type="evidence" value="ECO:0007669"/>
    <property type="project" value="UniProtKB-UniRule"/>
</dbReference>
<evidence type="ECO:0000256" key="7">
    <source>
        <dbReference type="RuleBase" id="RU369040"/>
    </source>
</evidence>
<dbReference type="InterPro" id="IPR033264">
    <property type="entry name" value="BZR"/>
</dbReference>
<keyword evidence="11" id="KW-1185">Reference proteome</keyword>
<evidence type="ECO:0000313" key="11">
    <source>
        <dbReference type="Proteomes" id="UP001085076"/>
    </source>
</evidence>
<dbReference type="AlphaFoldDB" id="A0A9D5HMS5"/>
<dbReference type="GO" id="GO:0003700">
    <property type="term" value="F:DNA-binding transcription factor activity"/>
    <property type="evidence" value="ECO:0007669"/>
    <property type="project" value="UniProtKB-UniRule"/>
</dbReference>
<dbReference type="Pfam" id="PF05687">
    <property type="entry name" value="BES1_N"/>
    <property type="match status" value="1"/>
</dbReference>
<evidence type="ECO:0000313" key="10">
    <source>
        <dbReference type="EMBL" id="KAJ0982186.1"/>
    </source>
</evidence>
<dbReference type="OrthoDB" id="775852at2759"/>
<reference evidence="10" key="2">
    <citation type="journal article" date="2022" name="Hortic Res">
        <title>The genome of Dioscorea zingiberensis sheds light on the biosynthesis, origin and evolution of the medicinally important diosgenin saponins.</title>
        <authorList>
            <person name="Li Y."/>
            <person name="Tan C."/>
            <person name="Li Z."/>
            <person name="Guo J."/>
            <person name="Li S."/>
            <person name="Chen X."/>
            <person name="Wang C."/>
            <person name="Dai X."/>
            <person name="Yang H."/>
            <person name="Song W."/>
            <person name="Hou L."/>
            <person name="Xu J."/>
            <person name="Tong Z."/>
            <person name="Xu A."/>
            <person name="Yuan X."/>
            <person name="Wang W."/>
            <person name="Yang Q."/>
            <person name="Chen L."/>
            <person name="Sun Z."/>
            <person name="Wang K."/>
            <person name="Pan B."/>
            <person name="Chen J."/>
            <person name="Bao Y."/>
            <person name="Liu F."/>
            <person name="Qi X."/>
            <person name="Gang D.R."/>
            <person name="Wen J."/>
            <person name="Li J."/>
        </authorList>
    </citation>
    <scope>NUCLEOTIDE SEQUENCE</scope>
    <source>
        <strain evidence="10">Dzin_1.0</strain>
    </source>
</reference>
<feature type="compositionally biased region" description="Low complexity" evidence="8">
    <location>
        <begin position="114"/>
        <end position="128"/>
    </location>
</feature>
<proteinExistence type="inferred from homology"/>
<evidence type="ECO:0000259" key="9">
    <source>
        <dbReference type="Pfam" id="PF05687"/>
    </source>
</evidence>
<gene>
    <name evidence="10" type="ORF">J5N97_010441</name>
</gene>
<accession>A0A9D5HMS5</accession>
<dbReference type="GO" id="GO:0009742">
    <property type="term" value="P:brassinosteroid mediated signaling pathway"/>
    <property type="evidence" value="ECO:0007669"/>
    <property type="project" value="UniProtKB-UniRule"/>
</dbReference>